<dbReference type="AlphaFoldDB" id="A0AAP0R5M7"/>
<dbReference type="Pfam" id="PF13898">
    <property type="entry name" value="MINDY-3_4_CD"/>
    <property type="match status" value="1"/>
</dbReference>
<gene>
    <name evidence="9" type="ORF">L1049_026651</name>
</gene>
<feature type="compositionally biased region" description="Low complexity" evidence="7">
    <location>
        <begin position="69"/>
        <end position="82"/>
    </location>
</feature>
<dbReference type="InterPro" id="IPR003903">
    <property type="entry name" value="UIM_dom"/>
</dbReference>
<dbReference type="GO" id="GO:0071108">
    <property type="term" value="P:protein K48-linked deubiquitination"/>
    <property type="evidence" value="ECO:0007669"/>
    <property type="project" value="InterPro"/>
</dbReference>
<keyword evidence="5" id="KW-0833">Ubl conjugation pathway</keyword>
<reference evidence="9 10" key="1">
    <citation type="journal article" date="2024" name="Plant J.">
        <title>Genome sequences and population genomics reveal climatic adaptation and genomic divergence between two closely related sweetgum species.</title>
        <authorList>
            <person name="Xu W.Q."/>
            <person name="Ren C.Q."/>
            <person name="Zhang X.Y."/>
            <person name="Comes H.P."/>
            <person name="Liu X.H."/>
            <person name="Li Y.G."/>
            <person name="Kettle C.J."/>
            <person name="Jalonen R."/>
            <person name="Gaisberger H."/>
            <person name="Ma Y.Z."/>
            <person name="Qiu Y.X."/>
        </authorList>
    </citation>
    <scope>NUCLEOTIDE SEQUENCE [LARGE SCALE GENOMIC DNA]</scope>
    <source>
        <strain evidence="9">Hangzhou</strain>
    </source>
</reference>
<evidence type="ECO:0000256" key="5">
    <source>
        <dbReference type="ARBA" id="ARBA00022786"/>
    </source>
</evidence>
<proteinExistence type="inferred from homology"/>
<sequence>MADQEEEELRMAIRMSMQQPSPPEPKRSKPWENAGVTAGTQEESPEAKNRKLQRELMAAAAEKRMMMAKNTKSSVAASAPAPALAPAPAPASAPTPMKTEKSVSVTKEEEETSSGLGEGVVDVWKEKDVNLGKELSEAEANNLFSMVFGSGVSRDILAQWTNQGIRFSSDPETSMGLVQHEGGPCGVLAAIQAFVLKYLIFYPDELGKVAPNMPQNLGSRRVSKSECVASNNFASLTEDGKARALVISMGEILFLCGSNKRAVIATLSVLGHGIVESEDSPKDEIIAKALEGLSIESASDLQKNLRVNTYTSQASALQRLEAMFPVFQSRMGAMLFLISALLSRGVDSVQADRDDPTLPLVTAPFGHASQEIVNLLLCGQAVPNVFDGRMDLGMCLKGIPTSVEVGFLTLLESLNFCKVGQYLKCPKWPIWVVGSESHYTVLFAIDTSVQDENELEKRESQIRKAFDVQDQSGGGGFISVEGFHQVLRETRINLPPEKLDHLCSTGFIVWSEFWQVLLDLDKSSGGLKDSTGLMGKKVFDLYHFNGIAKSVLNGSQVTSGGETPVQRPRLTKLKVSVPPRWTPEEFMAGAAVPSVSGGNDSSGKDAVEVAKPEPPQHAPLVDCIRTRWPRAICNWVGDPPSIV</sequence>
<dbReference type="GO" id="GO:0006508">
    <property type="term" value="P:proteolysis"/>
    <property type="evidence" value="ECO:0007669"/>
    <property type="project" value="UniProtKB-KW"/>
</dbReference>
<dbReference type="InterPro" id="IPR039785">
    <property type="entry name" value="MINY3/4"/>
</dbReference>
<feature type="compositionally biased region" description="Basic and acidic residues" evidence="7">
    <location>
        <begin position="602"/>
        <end position="611"/>
    </location>
</feature>
<comment type="function">
    <text evidence="2">Hydrolase that can remove 'Lys-48'-linked conjugated ubiquitin from proteins.</text>
</comment>
<evidence type="ECO:0000256" key="3">
    <source>
        <dbReference type="ARBA" id="ARBA00011074"/>
    </source>
</evidence>
<protein>
    <recommendedName>
        <fullName evidence="4">ubiquitinyl hydrolase 1</fullName>
        <ecNumber evidence="4">3.4.19.12</ecNumber>
    </recommendedName>
    <alternativeName>
        <fullName evidence="6">Deubiquitinating enzyme MINDY-3</fullName>
    </alternativeName>
</protein>
<dbReference type="Proteomes" id="UP001415857">
    <property type="component" value="Unassembled WGS sequence"/>
</dbReference>
<keyword evidence="10" id="KW-1185">Reference proteome</keyword>
<feature type="domain" description="Deubiquitinating enzyme MINDY-3/4 conserved" evidence="8">
    <location>
        <begin position="144"/>
        <end position="519"/>
    </location>
</feature>
<dbReference type="Gene3D" id="1.10.238.10">
    <property type="entry name" value="EF-hand"/>
    <property type="match status" value="1"/>
</dbReference>
<dbReference type="InterPro" id="IPR011992">
    <property type="entry name" value="EF-hand-dom_pair"/>
</dbReference>
<dbReference type="PANTHER" id="PTHR12473:SF8">
    <property type="entry name" value="UBIQUITIN CARBOXYL-TERMINAL HYDROLASE MINDY-4-RELATED"/>
    <property type="match status" value="1"/>
</dbReference>
<evidence type="ECO:0000313" key="10">
    <source>
        <dbReference type="Proteomes" id="UP001415857"/>
    </source>
</evidence>
<accession>A0AAP0R5M7</accession>
<evidence type="ECO:0000256" key="1">
    <source>
        <dbReference type="ARBA" id="ARBA00000707"/>
    </source>
</evidence>
<name>A0AAP0R5M7_LIQFO</name>
<evidence type="ECO:0000256" key="2">
    <source>
        <dbReference type="ARBA" id="ARBA00002107"/>
    </source>
</evidence>
<dbReference type="GO" id="GO:0004843">
    <property type="term" value="F:cysteine-type deubiquitinase activity"/>
    <property type="evidence" value="ECO:0007669"/>
    <property type="project" value="UniProtKB-EC"/>
</dbReference>
<dbReference type="EC" id="3.4.19.12" evidence="4"/>
<evidence type="ECO:0000313" key="9">
    <source>
        <dbReference type="EMBL" id="KAK9271062.1"/>
    </source>
</evidence>
<dbReference type="EMBL" id="JBBPBK010000014">
    <property type="protein sequence ID" value="KAK9271062.1"/>
    <property type="molecule type" value="Genomic_DNA"/>
</dbReference>
<comment type="similarity">
    <text evidence="3">Belongs to the MINDY deubiquitinase family. FAM188 subfamily.</text>
</comment>
<dbReference type="SUPFAM" id="SSF47473">
    <property type="entry name" value="EF-hand"/>
    <property type="match status" value="1"/>
</dbReference>
<feature type="compositionally biased region" description="Basic and acidic residues" evidence="7">
    <location>
        <begin position="45"/>
        <end position="54"/>
    </location>
</feature>
<comment type="caution">
    <text evidence="9">The sequence shown here is derived from an EMBL/GenBank/DDBJ whole genome shotgun (WGS) entry which is preliminary data.</text>
</comment>
<dbReference type="SMART" id="SM00726">
    <property type="entry name" value="UIM"/>
    <property type="match status" value="1"/>
</dbReference>
<evidence type="ECO:0000256" key="4">
    <source>
        <dbReference type="ARBA" id="ARBA00012759"/>
    </source>
</evidence>
<dbReference type="SMART" id="SM01174">
    <property type="entry name" value="DUF4205"/>
    <property type="match status" value="1"/>
</dbReference>
<feature type="region of interest" description="Disordered" evidence="7">
    <location>
        <begin position="591"/>
        <end position="613"/>
    </location>
</feature>
<evidence type="ECO:0000259" key="8">
    <source>
        <dbReference type="SMART" id="SM01174"/>
    </source>
</evidence>
<evidence type="ECO:0000256" key="6">
    <source>
        <dbReference type="ARBA" id="ARBA00033208"/>
    </source>
</evidence>
<feature type="region of interest" description="Disordered" evidence="7">
    <location>
        <begin position="69"/>
        <end position="116"/>
    </location>
</feature>
<feature type="region of interest" description="Disordered" evidence="7">
    <location>
        <begin position="1"/>
        <end position="54"/>
    </location>
</feature>
<dbReference type="PROSITE" id="PS50330">
    <property type="entry name" value="UIM"/>
    <property type="match status" value="1"/>
</dbReference>
<dbReference type="PANTHER" id="PTHR12473">
    <property type="entry name" value="UBIQUITIN CARBOXYL-TERMINAL HYDROLASE MINDY-4-RELATED"/>
    <property type="match status" value="1"/>
</dbReference>
<dbReference type="InterPro" id="IPR025257">
    <property type="entry name" value="MINDY-3/4_CD"/>
</dbReference>
<evidence type="ECO:0000256" key="7">
    <source>
        <dbReference type="SAM" id="MobiDB-lite"/>
    </source>
</evidence>
<dbReference type="GO" id="GO:1990380">
    <property type="term" value="F:K48-linked deubiquitinase activity"/>
    <property type="evidence" value="ECO:0007669"/>
    <property type="project" value="InterPro"/>
</dbReference>
<organism evidence="9 10">
    <name type="scientific">Liquidambar formosana</name>
    <name type="common">Formosan gum</name>
    <dbReference type="NCBI Taxonomy" id="63359"/>
    <lineage>
        <taxon>Eukaryota</taxon>
        <taxon>Viridiplantae</taxon>
        <taxon>Streptophyta</taxon>
        <taxon>Embryophyta</taxon>
        <taxon>Tracheophyta</taxon>
        <taxon>Spermatophyta</taxon>
        <taxon>Magnoliopsida</taxon>
        <taxon>eudicotyledons</taxon>
        <taxon>Gunneridae</taxon>
        <taxon>Pentapetalae</taxon>
        <taxon>Saxifragales</taxon>
        <taxon>Altingiaceae</taxon>
        <taxon>Liquidambar</taxon>
    </lineage>
</organism>
<comment type="catalytic activity">
    <reaction evidence="1">
        <text>Thiol-dependent hydrolysis of ester, thioester, amide, peptide and isopeptide bonds formed by the C-terminal Gly of ubiquitin (a 76-residue protein attached to proteins as an intracellular targeting signal).</text>
        <dbReference type="EC" id="3.4.19.12"/>
    </reaction>
</comment>
<feature type="compositionally biased region" description="Pro residues" evidence="7">
    <location>
        <begin position="83"/>
        <end position="93"/>
    </location>
</feature>